<evidence type="ECO:0008006" key="4">
    <source>
        <dbReference type="Google" id="ProtNLM"/>
    </source>
</evidence>
<name>A0A916Y0M3_9MICO</name>
<reference evidence="2" key="2">
    <citation type="submission" date="2020-09" db="EMBL/GenBank/DDBJ databases">
        <authorList>
            <person name="Sun Q."/>
            <person name="Zhou Y."/>
        </authorList>
    </citation>
    <scope>NUCLEOTIDE SEQUENCE</scope>
    <source>
        <strain evidence="2">CGMCC 1.15152</strain>
    </source>
</reference>
<feature type="transmembrane region" description="Helical" evidence="1">
    <location>
        <begin position="68"/>
        <end position="86"/>
    </location>
</feature>
<keyword evidence="1" id="KW-0472">Membrane</keyword>
<evidence type="ECO:0000313" key="2">
    <source>
        <dbReference type="EMBL" id="GGD25824.1"/>
    </source>
</evidence>
<feature type="transmembrane region" description="Helical" evidence="1">
    <location>
        <begin position="12"/>
        <end position="32"/>
    </location>
</feature>
<dbReference type="AlphaFoldDB" id="A0A916Y0M3"/>
<dbReference type="RefSeq" id="WP_188710499.1">
    <property type="nucleotide sequence ID" value="NZ_BMHO01000001.1"/>
</dbReference>
<keyword evidence="1" id="KW-1133">Transmembrane helix</keyword>
<feature type="transmembrane region" description="Helical" evidence="1">
    <location>
        <begin position="158"/>
        <end position="184"/>
    </location>
</feature>
<reference evidence="2" key="1">
    <citation type="journal article" date="2014" name="Int. J. Syst. Evol. Microbiol.">
        <title>Complete genome sequence of Corynebacterium casei LMG S-19264T (=DSM 44701T), isolated from a smear-ripened cheese.</title>
        <authorList>
            <consortium name="US DOE Joint Genome Institute (JGI-PGF)"/>
            <person name="Walter F."/>
            <person name="Albersmeier A."/>
            <person name="Kalinowski J."/>
            <person name="Ruckert C."/>
        </authorList>
    </citation>
    <scope>NUCLEOTIDE SEQUENCE</scope>
    <source>
        <strain evidence="2">CGMCC 1.15152</strain>
    </source>
</reference>
<evidence type="ECO:0000313" key="3">
    <source>
        <dbReference type="Proteomes" id="UP000633205"/>
    </source>
</evidence>
<feature type="transmembrane region" description="Helical" evidence="1">
    <location>
        <begin position="38"/>
        <end position="56"/>
    </location>
</feature>
<dbReference type="EMBL" id="BMHO01000001">
    <property type="protein sequence ID" value="GGD25824.1"/>
    <property type="molecule type" value="Genomic_DNA"/>
</dbReference>
<organism evidence="2 3">
    <name type="scientific">Microbacterium faecale</name>
    <dbReference type="NCBI Taxonomy" id="1804630"/>
    <lineage>
        <taxon>Bacteria</taxon>
        <taxon>Bacillati</taxon>
        <taxon>Actinomycetota</taxon>
        <taxon>Actinomycetes</taxon>
        <taxon>Micrococcales</taxon>
        <taxon>Microbacteriaceae</taxon>
        <taxon>Microbacterium</taxon>
    </lineage>
</organism>
<keyword evidence="3" id="KW-1185">Reference proteome</keyword>
<gene>
    <name evidence="2" type="ORF">GCM10010915_02330</name>
</gene>
<evidence type="ECO:0000256" key="1">
    <source>
        <dbReference type="SAM" id="Phobius"/>
    </source>
</evidence>
<sequence length="201" mass="20613">MPRSLQPSASRTLMVLRAVVAAVAAAIVTFTQARTGDFSLAVFQSFALATAVILVIELVLRRGDVARLLLAVAYVGGAALAFMLPGPAAERFHLALLIWAASAGIVELAGGLVARRAGSVDARDTITVGVLTCVLAIASLLVSPGYALDYFVAEANSWFTLTGTIIGVGLFGGWAAVIAVYLGIGAFSPAARTPVATKEPA</sequence>
<protein>
    <recommendedName>
        <fullName evidence="4">Acyl-CoA synthetase</fullName>
    </recommendedName>
</protein>
<feature type="transmembrane region" description="Helical" evidence="1">
    <location>
        <begin position="92"/>
        <end position="114"/>
    </location>
</feature>
<accession>A0A916Y0M3</accession>
<proteinExistence type="predicted"/>
<keyword evidence="1" id="KW-0812">Transmembrane</keyword>
<feature type="transmembrane region" description="Helical" evidence="1">
    <location>
        <begin position="126"/>
        <end position="146"/>
    </location>
</feature>
<comment type="caution">
    <text evidence="2">The sequence shown here is derived from an EMBL/GenBank/DDBJ whole genome shotgun (WGS) entry which is preliminary data.</text>
</comment>
<dbReference type="Proteomes" id="UP000633205">
    <property type="component" value="Unassembled WGS sequence"/>
</dbReference>